<evidence type="ECO:0000313" key="8">
    <source>
        <dbReference type="Proteomes" id="UP000014137"/>
    </source>
</evidence>
<reference evidence="6 8" key="1">
    <citation type="submission" date="2012-10" db="EMBL/GenBank/DDBJ databases">
        <title>Genome assembly of Amycolatopsis azurea DSM 43854.</title>
        <authorList>
            <person name="Khatri I."/>
            <person name="Kaur I."/>
            <person name="Subramanian S."/>
            <person name="Mayilraj S."/>
        </authorList>
    </citation>
    <scope>NUCLEOTIDE SEQUENCE [LARGE SCALE GENOMIC DNA]</scope>
    <source>
        <strain evidence="6 8">DSM 43854</strain>
    </source>
</reference>
<dbReference type="SUPFAM" id="SSF52172">
    <property type="entry name" value="CheY-like"/>
    <property type="match status" value="1"/>
</dbReference>
<evidence type="ECO:0000313" key="6">
    <source>
        <dbReference type="EMBL" id="EMD28659.1"/>
    </source>
</evidence>
<dbReference type="EMBL" id="MUXN01000002">
    <property type="protein sequence ID" value="OOC08084.1"/>
    <property type="molecule type" value="Genomic_DNA"/>
</dbReference>
<dbReference type="InterPro" id="IPR011006">
    <property type="entry name" value="CheY-like_superfamily"/>
</dbReference>
<organism evidence="6 8">
    <name type="scientific">Amycolatopsis azurea DSM 43854</name>
    <dbReference type="NCBI Taxonomy" id="1238180"/>
    <lineage>
        <taxon>Bacteria</taxon>
        <taxon>Bacillati</taxon>
        <taxon>Actinomycetota</taxon>
        <taxon>Actinomycetes</taxon>
        <taxon>Pseudonocardiales</taxon>
        <taxon>Pseudonocardiaceae</taxon>
        <taxon>Amycolatopsis</taxon>
    </lineage>
</organism>
<dbReference type="EMBL" id="ANMG01000010">
    <property type="protein sequence ID" value="EMD28659.1"/>
    <property type="molecule type" value="Genomic_DNA"/>
</dbReference>
<feature type="modified residue" description="4-aspartylphosphate" evidence="3">
    <location>
        <position position="54"/>
    </location>
</feature>
<dbReference type="GO" id="GO:0003677">
    <property type="term" value="F:DNA binding"/>
    <property type="evidence" value="ECO:0007669"/>
    <property type="project" value="UniProtKB-KW"/>
</dbReference>
<dbReference type="InterPro" id="IPR000792">
    <property type="entry name" value="Tscrpt_reg_LuxR_C"/>
</dbReference>
<dbReference type="PANTHER" id="PTHR43214">
    <property type="entry name" value="TWO-COMPONENT RESPONSE REGULATOR"/>
    <property type="match status" value="1"/>
</dbReference>
<proteinExistence type="predicted"/>
<evidence type="ECO:0000313" key="9">
    <source>
        <dbReference type="Proteomes" id="UP000188551"/>
    </source>
</evidence>
<evidence type="ECO:0000313" key="7">
    <source>
        <dbReference type="EMBL" id="OOC08084.1"/>
    </source>
</evidence>
<dbReference type="RefSeq" id="WP_005153056.1">
    <property type="nucleotide sequence ID" value="NZ_ANMG01000010.1"/>
</dbReference>
<keyword evidence="1 3" id="KW-0597">Phosphoprotein</keyword>
<dbReference type="Pfam" id="PF00072">
    <property type="entry name" value="Response_reg"/>
    <property type="match status" value="1"/>
</dbReference>
<dbReference type="GO" id="GO:0006355">
    <property type="term" value="P:regulation of DNA-templated transcription"/>
    <property type="evidence" value="ECO:0007669"/>
    <property type="project" value="InterPro"/>
</dbReference>
<dbReference type="Gene3D" id="3.40.50.2300">
    <property type="match status" value="1"/>
</dbReference>
<dbReference type="InterPro" id="IPR001789">
    <property type="entry name" value="Sig_transdc_resp-reg_receiver"/>
</dbReference>
<dbReference type="PROSITE" id="PS50043">
    <property type="entry name" value="HTH_LUXR_2"/>
    <property type="match status" value="1"/>
</dbReference>
<dbReference type="CDD" id="cd06170">
    <property type="entry name" value="LuxR_C_like"/>
    <property type="match status" value="1"/>
</dbReference>
<dbReference type="SUPFAM" id="SSF46894">
    <property type="entry name" value="C-terminal effector domain of the bipartite response regulators"/>
    <property type="match status" value="1"/>
</dbReference>
<evidence type="ECO:0000256" key="1">
    <source>
        <dbReference type="ARBA" id="ARBA00022553"/>
    </source>
</evidence>
<dbReference type="Pfam" id="PF00196">
    <property type="entry name" value="GerE"/>
    <property type="match status" value="1"/>
</dbReference>
<dbReference type="InterPro" id="IPR039420">
    <property type="entry name" value="WalR-like"/>
</dbReference>
<accession>M2P0U6</accession>
<evidence type="ECO:0000259" key="5">
    <source>
        <dbReference type="PROSITE" id="PS50110"/>
    </source>
</evidence>
<dbReference type="PANTHER" id="PTHR43214:SF42">
    <property type="entry name" value="TRANSCRIPTIONAL REGULATORY PROTEIN DESR"/>
    <property type="match status" value="1"/>
</dbReference>
<name>M2P0U6_9PSEU</name>
<dbReference type="SMART" id="SM00448">
    <property type="entry name" value="REC"/>
    <property type="match status" value="1"/>
</dbReference>
<dbReference type="AlphaFoldDB" id="M2P0U6"/>
<protein>
    <submittedName>
        <fullName evidence="7">DNA-binding response regulator</fullName>
    </submittedName>
    <submittedName>
        <fullName evidence="6">Two component transcriptional regulator, LuxR family</fullName>
    </submittedName>
</protein>
<dbReference type="CDD" id="cd17535">
    <property type="entry name" value="REC_NarL-like"/>
    <property type="match status" value="1"/>
</dbReference>
<dbReference type="GO" id="GO:0000160">
    <property type="term" value="P:phosphorelay signal transduction system"/>
    <property type="evidence" value="ECO:0007669"/>
    <property type="project" value="InterPro"/>
</dbReference>
<dbReference type="PROSITE" id="PS00622">
    <property type="entry name" value="HTH_LUXR_1"/>
    <property type="match status" value="1"/>
</dbReference>
<evidence type="ECO:0000259" key="4">
    <source>
        <dbReference type="PROSITE" id="PS50043"/>
    </source>
</evidence>
<keyword evidence="9" id="KW-1185">Reference proteome</keyword>
<reference evidence="7 9" key="2">
    <citation type="submission" date="2017-02" db="EMBL/GenBank/DDBJ databases">
        <title>Amycolatopsis azurea DSM 43854 draft genome.</title>
        <authorList>
            <person name="Mayilraj S."/>
        </authorList>
    </citation>
    <scope>NUCLEOTIDE SEQUENCE [LARGE SCALE GENOMIC DNA]</scope>
    <source>
        <strain evidence="7 9">DSM 43854</strain>
    </source>
</reference>
<evidence type="ECO:0000256" key="2">
    <source>
        <dbReference type="ARBA" id="ARBA00023125"/>
    </source>
</evidence>
<dbReference type="Proteomes" id="UP000188551">
    <property type="component" value="Unassembled WGS sequence"/>
</dbReference>
<dbReference type="SMART" id="SM00421">
    <property type="entry name" value="HTH_LUXR"/>
    <property type="match status" value="1"/>
</dbReference>
<comment type="caution">
    <text evidence="6">The sequence shown here is derived from an EMBL/GenBank/DDBJ whole genome shotgun (WGS) entry which is preliminary data.</text>
</comment>
<feature type="domain" description="Response regulatory" evidence="5">
    <location>
        <begin position="3"/>
        <end position="119"/>
    </location>
</feature>
<evidence type="ECO:0000256" key="3">
    <source>
        <dbReference type="PROSITE-ProRule" id="PRU00169"/>
    </source>
</evidence>
<dbReference type="Proteomes" id="UP000014137">
    <property type="component" value="Unassembled WGS sequence"/>
</dbReference>
<keyword evidence="2 7" id="KW-0238">DNA-binding</keyword>
<dbReference type="PRINTS" id="PR00038">
    <property type="entry name" value="HTHLUXR"/>
</dbReference>
<dbReference type="PROSITE" id="PS50110">
    <property type="entry name" value="RESPONSE_REGULATORY"/>
    <property type="match status" value="1"/>
</dbReference>
<sequence>MIRVLVAEDMRVVREALVALLNAEEEILVVAQAERGDTVLALAQQTQPDVALLDLGLPGEGGLSVSVKLRRFRPQCKILVLTALDGAGLVREALAVGVHGFLRKSASLSELVDGIKSVHTGQRVISSDLMATATAVGDNPLTRRERSVLRLAAQGMSADQIAAQLCLVEGTVRNHLTRIIAKLDAHNWVDAVHVAERVGWL</sequence>
<dbReference type="PATRIC" id="fig|1238180.3.peg.1641"/>
<gene>
    <name evidence="7" type="ORF">B0293_04200</name>
    <name evidence="6" type="ORF">C791_0283</name>
</gene>
<dbReference type="InterPro" id="IPR016032">
    <property type="entry name" value="Sig_transdc_resp-reg_C-effctor"/>
</dbReference>
<feature type="domain" description="HTH luxR-type" evidence="4">
    <location>
        <begin position="134"/>
        <end position="199"/>
    </location>
</feature>
<dbReference type="InterPro" id="IPR058245">
    <property type="entry name" value="NreC/VraR/RcsB-like_REC"/>
</dbReference>